<name>A0A0P1AW15_PLAHL</name>
<dbReference type="GeneID" id="36398006"/>
<proteinExistence type="predicted"/>
<dbReference type="RefSeq" id="XP_024582921.1">
    <property type="nucleotide sequence ID" value="XM_024717420.1"/>
</dbReference>
<keyword evidence="2" id="KW-1185">Reference proteome</keyword>
<organism evidence="1 2">
    <name type="scientific">Plasmopara halstedii</name>
    <name type="common">Downy mildew of sunflower</name>
    <dbReference type="NCBI Taxonomy" id="4781"/>
    <lineage>
        <taxon>Eukaryota</taxon>
        <taxon>Sar</taxon>
        <taxon>Stramenopiles</taxon>
        <taxon>Oomycota</taxon>
        <taxon>Peronosporomycetes</taxon>
        <taxon>Peronosporales</taxon>
        <taxon>Peronosporaceae</taxon>
        <taxon>Plasmopara</taxon>
    </lineage>
</organism>
<dbReference type="AlphaFoldDB" id="A0A0P1AW15"/>
<evidence type="ECO:0000313" key="1">
    <source>
        <dbReference type="EMBL" id="CEG46552.1"/>
    </source>
</evidence>
<dbReference type="EMBL" id="CCYD01002047">
    <property type="protein sequence ID" value="CEG46552.1"/>
    <property type="molecule type" value="Genomic_DNA"/>
</dbReference>
<protein>
    <submittedName>
        <fullName evidence="1">Uncharacterized protein</fullName>
    </submittedName>
</protein>
<sequence>MTAETNQSVDGAIASDLRMGLKIGFVVEAWKKTATPRIATSRTRGEDADCVRLAVIAMYEQKGWAPLKTGRLFSGLKISAWTKNSV</sequence>
<accession>A0A0P1AW15</accession>
<evidence type="ECO:0000313" key="2">
    <source>
        <dbReference type="Proteomes" id="UP000054928"/>
    </source>
</evidence>
<dbReference type="Proteomes" id="UP000054928">
    <property type="component" value="Unassembled WGS sequence"/>
</dbReference>
<reference evidence="2" key="1">
    <citation type="submission" date="2014-09" db="EMBL/GenBank/DDBJ databases">
        <authorList>
            <person name="Sharma Rahul"/>
            <person name="Thines Marco"/>
        </authorList>
    </citation>
    <scope>NUCLEOTIDE SEQUENCE [LARGE SCALE GENOMIC DNA]</scope>
</reference>